<sequence>MNIVTMLSQAHIPVSSPWDMELLGMQDPIEQDRCPSAPESSLWQGPKNQVSLLPRHRWPSFPPLQDVLQWRGTY</sequence>
<dbReference type="EMBL" id="BMAW01125188">
    <property type="protein sequence ID" value="GFU11240.1"/>
    <property type="molecule type" value="Genomic_DNA"/>
</dbReference>
<proteinExistence type="predicted"/>
<comment type="caution">
    <text evidence="1">The sequence shown here is derived from an EMBL/GenBank/DDBJ whole genome shotgun (WGS) entry which is preliminary data.</text>
</comment>
<evidence type="ECO:0000313" key="1">
    <source>
        <dbReference type="EMBL" id="GFU11240.1"/>
    </source>
</evidence>
<name>A0A8X6QCJ8_NEPPI</name>
<organism evidence="1 2">
    <name type="scientific">Nephila pilipes</name>
    <name type="common">Giant wood spider</name>
    <name type="synonym">Nephila maculata</name>
    <dbReference type="NCBI Taxonomy" id="299642"/>
    <lineage>
        <taxon>Eukaryota</taxon>
        <taxon>Metazoa</taxon>
        <taxon>Ecdysozoa</taxon>
        <taxon>Arthropoda</taxon>
        <taxon>Chelicerata</taxon>
        <taxon>Arachnida</taxon>
        <taxon>Araneae</taxon>
        <taxon>Araneomorphae</taxon>
        <taxon>Entelegynae</taxon>
        <taxon>Araneoidea</taxon>
        <taxon>Nephilidae</taxon>
        <taxon>Nephila</taxon>
    </lineage>
</organism>
<accession>A0A8X6QCJ8</accession>
<gene>
    <name evidence="1" type="ORF">NPIL_631571</name>
</gene>
<reference evidence="1" key="1">
    <citation type="submission" date="2020-08" db="EMBL/GenBank/DDBJ databases">
        <title>Multicomponent nature underlies the extraordinary mechanical properties of spider dragline silk.</title>
        <authorList>
            <person name="Kono N."/>
            <person name="Nakamura H."/>
            <person name="Mori M."/>
            <person name="Yoshida Y."/>
            <person name="Ohtoshi R."/>
            <person name="Malay A.D."/>
            <person name="Moran D.A.P."/>
            <person name="Tomita M."/>
            <person name="Numata K."/>
            <person name="Arakawa K."/>
        </authorList>
    </citation>
    <scope>NUCLEOTIDE SEQUENCE</scope>
</reference>
<dbReference type="Proteomes" id="UP000887013">
    <property type="component" value="Unassembled WGS sequence"/>
</dbReference>
<protein>
    <submittedName>
        <fullName evidence="1">Uncharacterized protein</fullName>
    </submittedName>
</protein>
<dbReference type="AlphaFoldDB" id="A0A8X6QCJ8"/>
<evidence type="ECO:0000313" key="2">
    <source>
        <dbReference type="Proteomes" id="UP000887013"/>
    </source>
</evidence>
<keyword evidence="2" id="KW-1185">Reference proteome</keyword>